<dbReference type="EMBL" id="MCGE01000001">
    <property type="protein sequence ID" value="ORZ25416.1"/>
    <property type="molecule type" value="Genomic_DNA"/>
</dbReference>
<dbReference type="FunFam" id="1.10.10.10:FF:000085">
    <property type="entry name" value="Vacuolar-sorting protein SNF8"/>
    <property type="match status" value="1"/>
</dbReference>
<dbReference type="Pfam" id="PF04157">
    <property type="entry name" value="EAP30"/>
    <property type="match status" value="1"/>
</dbReference>
<evidence type="ECO:0000256" key="9">
    <source>
        <dbReference type="PIRNR" id="PIRNR017215"/>
    </source>
</evidence>
<keyword evidence="6" id="KW-0967">Endosome</keyword>
<dbReference type="PANTHER" id="PTHR12806:SF0">
    <property type="entry name" value="VACUOLAR-SORTING PROTEIN SNF8"/>
    <property type="match status" value="1"/>
</dbReference>
<accession>A0A1X2J0R0</accession>
<dbReference type="FunFam" id="1.10.10.10:FF:000397">
    <property type="entry name" value="Vacuolar-sorting protein SNF8"/>
    <property type="match status" value="1"/>
</dbReference>
<reference evidence="11 12" key="1">
    <citation type="submission" date="2016-07" db="EMBL/GenBank/DDBJ databases">
        <title>Pervasive Adenine N6-methylation of Active Genes in Fungi.</title>
        <authorList>
            <consortium name="DOE Joint Genome Institute"/>
            <person name="Mondo S.J."/>
            <person name="Dannebaum R.O."/>
            <person name="Kuo R.C."/>
            <person name="Labutti K."/>
            <person name="Haridas S."/>
            <person name="Kuo A."/>
            <person name="Salamov A."/>
            <person name="Ahrendt S.R."/>
            <person name="Lipzen A."/>
            <person name="Sullivan W."/>
            <person name="Andreopoulos W.B."/>
            <person name="Clum A."/>
            <person name="Lindquist E."/>
            <person name="Daum C."/>
            <person name="Ramamoorthy G.K."/>
            <person name="Gryganskyi A."/>
            <person name="Culley D."/>
            <person name="Magnuson J.K."/>
            <person name="James T.Y."/>
            <person name="O'Malley M.A."/>
            <person name="Stajich J.E."/>
            <person name="Spatafora J.W."/>
            <person name="Visel A."/>
            <person name="Grigoriev I.V."/>
        </authorList>
    </citation>
    <scope>NUCLEOTIDE SEQUENCE [LARGE SCALE GENOMIC DNA]</scope>
    <source>
        <strain evidence="11 12">NRRL 1336</strain>
    </source>
</reference>
<evidence type="ECO:0000256" key="10">
    <source>
        <dbReference type="SAM" id="Coils"/>
    </source>
</evidence>
<evidence type="ECO:0000256" key="4">
    <source>
        <dbReference type="ARBA" id="ARBA00022448"/>
    </source>
</evidence>
<keyword evidence="5" id="KW-0963">Cytoplasm</keyword>
<dbReference type="Proteomes" id="UP000193560">
    <property type="component" value="Unassembled WGS sequence"/>
</dbReference>
<dbReference type="PANTHER" id="PTHR12806">
    <property type="entry name" value="EAP30 SUBUNIT OF ELL COMPLEX"/>
    <property type="match status" value="1"/>
</dbReference>
<evidence type="ECO:0000256" key="7">
    <source>
        <dbReference type="ARBA" id="ARBA00022927"/>
    </source>
</evidence>
<evidence type="ECO:0000256" key="8">
    <source>
        <dbReference type="ARBA" id="ARBA00023136"/>
    </source>
</evidence>
<evidence type="ECO:0000256" key="3">
    <source>
        <dbReference type="ARBA" id="ARBA00009834"/>
    </source>
</evidence>
<comment type="caution">
    <text evidence="11">The sequence shown here is derived from an EMBL/GenBank/DDBJ whole genome shotgun (WGS) entry which is preliminary data.</text>
</comment>
<dbReference type="InterPro" id="IPR016689">
    <property type="entry name" value="ESCRT-2_cplx_Snf8"/>
</dbReference>
<dbReference type="GO" id="GO:0000814">
    <property type="term" value="C:ESCRT II complex"/>
    <property type="evidence" value="ECO:0007669"/>
    <property type="project" value="UniProtKB-UniRule"/>
</dbReference>
<dbReference type="GO" id="GO:0006623">
    <property type="term" value="P:protein targeting to vacuole"/>
    <property type="evidence" value="ECO:0007669"/>
    <property type="project" value="EnsemblFungi"/>
</dbReference>
<dbReference type="STRING" id="90262.A0A1X2J0R0"/>
<dbReference type="InterPro" id="IPR036390">
    <property type="entry name" value="WH_DNA-bd_sf"/>
</dbReference>
<comment type="subcellular location">
    <subcellularLocation>
        <location evidence="2">Cytoplasm</location>
    </subcellularLocation>
    <subcellularLocation>
        <location evidence="1">Endosome membrane</location>
        <topology evidence="1">Peripheral membrane protein</topology>
    </subcellularLocation>
</comment>
<name>A0A1X2J0R0_9FUNG</name>
<evidence type="ECO:0000256" key="2">
    <source>
        <dbReference type="ARBA" id="ARBA00004496"/>
    </source>
</evidence>
<comment type="function">
    <text evidence="9">Component of the endosomal sorting complex required for transport II (ESCRT-II), which is required for multivesicular body (MVB) formation and sorting of endosomal cargo proteins into MVBs.</text>
</comment>
<evidence type="ECO:0000313" key="11">
    <source>
        <dbReference type="EMBL" id="ORZ25416.1"/>
    </source>
</evidence>
<dbReference type="Gene3D" id="6.10.140.180">
    <property type="match status" value="1"/>
</dbReference>
<evidence type="ECO:0000313" key="12">
    <source>
        <dbReference type="Proteomes" id="UP000193560"/>
    </source>
</evidence>
<comment type="subunit">
    <text evidence="9">Component of the endosomal sorting complex required for transport II (ESCRT-II).</text>
</comment>
<dbReference type="InterPro" id="IPR040608">
    <property type="entry name" value="Snf8/Vps36"/>
</dbReference>
<proteinExistence type="inferred from homology"/>
<dbReference type="OrthoDB" id="283883at2759"/>
<evidence type="ECO:0000256" key="6">
    <source>
        <dbReference type="ARBA" id="ARBA00022753"/>
    </source>
</evidence>
<dbReference type="GO" id="GO:0043328">
    <property type="term" value="P:protein transport to vacuole involved in ubiquitin-dependent protein catabolic process via the multivesicular body sorting pathway"/>
    <property type="evidence" value="ECO:0007669"/>
    <property type="project" value="TreeGrafter"/>
</dbReference>
<keyword evidence="10" id="KW-0175">Coiled coil</keyword>
<keyword evidence="4 9" id="KW-0813">Transport</keyword>
<keyword evidence="7 9" id="KW-0653">Protein transport</keyword>
<keyword evidence="8" id="KW-0472">Membrane</keyword>
<comment type="similarity">
    <text evidence="3 9">Belongs to the SNF8 family.</text>
</comment>
<dbReference type="PIRSF" id="PIRSF017215">
    <property type="entry name" value="ESCRT2_Vps22"/>
    <property type="match status" value="1"/>
</dbReference>
<dbReference type="InterPro" id="IPR036388">
    <property type="entry name" value="WH-like_DNA-bd_sf"/>
</dbReference>
<gene>
    <name evidence="11" type="ORF">BCR42DRAFT_400108</name>
</gene>
<evidence type="ECO:0000256" key="5">
    <source>
        <dbReference type="ARBA" id="ARBA00022490"/>
    </source>
</evidence>
<protein>
    <recommendedName>
        <fullName evidence="9">Vacuolar-sorting protein SNF8</fullName>
    </recommendedName>
</protein>
<dbReference type="Gene3D" id="1.10.10.10">
    <property type="entry name" value="Winged helix-like DNA-binding domain superfamily/Winged helix DNA-binding domain"/>
    <property type="match status" value="2"/>
</dbReference>
<dbReference type="SUPFAM" id="SSF46785">
    <property type="entry name" value="Winged helix' DNA-binding domain"/>
    <property type="match status" value="2"/>
</dbReference>
<evidence type="ECO:0000256" key="1">
    <source>
        <dbReference type="ARBA" id="ARBA00004481"/>
    </source>
</evidence>
<sequence length="246" mass="28286">MRRRQAGLAHAQQKDRLDRDFQQIGDSIAAKEIEQLQKQLETFKQNLEEFAWKHQKDIKKDPMFRSHFQQMCANIGVDPLASNKGFWADMLGVGDFYYELGIQIIEACMQTRSRDGGLTALQDLTKRLDRMRGKEGRKHQDIIEDDIIRAVKALRPLNGGFEVIALGAKKMIRSVPSELDKDQAGLLLLAQKLGYVDSQLIQKELGWDENRVETGLDRLVQDGLVWVDDQAEDKAYWVPSYFDMMD</sequence>
<dbReference type="GO" id="GO:0000122">
    <property type="term" value="P:negative regulation of transcription by RNA polymerase II"/>
    <property type="evidence" value="ECO:0007669"/>
    <property type="project" value="EnsemblFungi"/>
</dbReference>
<feature type="coiled-coil region" evidence="10">
    <location>
        <begin position="26"/>
        <end position="53"/>
    </location>
</feature>
<dbReference type="AlphaFoldDB" id="A0A1X2J0R0"/>
<organism evidence="11 12">
    <name type="scientific">Absidia repens</name>
    <dbReference type="NCBI Taxonomy" id="90262"/>
    <lineage>
        <taxon>Eukaryota</taxon>
        <taxon>Fungi</taxon>
        <taxon>Fungi incertae sedis</taxon>
        <taxon>Mucoromycota</taxon>
        <taxon>Mucoromycotina</taxon>
        <taxon>Mucoromycetes</taxon>
        <taxon>Mucorales</taxon>
        <taxon>Cunninghamellaceae</taxon>
        <taxon>Absidia</taxon>
    </lineage>
</organism>
<dbReference type="GO" id="GO:1904669">
    <property type="term" value="P:ATP export"/>
    <property type="evidence" value="ECO:0007669"/>
    <property type="project" value="EnsemblFungi"/>
</dbReference>
<keyword evidence="12" id="KW-1185">Reference proteome</keyword>